<dbReference type="Proteomes" id="UP000002012">
    <property type="component" value="Chromosome"/>
</dbReference>
<evidence type="ECO:0000256" key="1">
    <source>
        <dbReference type="ARBA" id="ARBA00010164"/>
    </source>
</evidence>
<dbReference type="STRING" id="522772.Dacet_2649"/>
<keyword evidence="2" id="KW-0808">Transferase</keyword>
<dbReference type="NCBIfam" id="TIGR03071">
    <property type="entry name" value="couple_hipA"/>
    <property type="match status" value="1"/>
</dbReference>
<evidence type="ECO:0000259" key="5">
    <source>
        <dbReference type="Pfam" id="PF13657"/>
    </source>
</evidence>
<protein>
    <submittedName>
        <fullName evidence="6">HipA N-terminal domain protein</fullName>
    </submittedName>
</protein>
<accession>D4H551</accession>
<dbReference type="GO" id="GO:0004674">
    <property type="term" value="F:protein serine/threonine kinase activity"/>
    <property type="evidence" value="ECO:0007669"/>
    <property type="project" value="TreeGrafter"/>
</dbReference>
<dbReference type="AlphaFoldDB" id="D4H551"/>
<dbReference type="InterPro" id="IPR017508">
    <property type="entry name" value="HipA_N1"/>
</dbReference>
<dbReference type="CDD" id="cd17808">
    <property type="entry name" value="HipA_Ec_like"/>
    <property type="match status" value="1"/>
</dbReference>
<sequence>MGRKKTSATLKILMNGMPVGTLERSSSNMLELIYDDQWLESDIRRPISLSLSLFSKKHRGDAVQYFFDNLLPDNQQILDRIQARYKIGKSNAFDILAEIGRDCIGAIQLTPAEIVGDIHQITSKPQSEADIADTLKNYRLKPLGMGEDEDFRISLAGAQEKTAFLLLEDRWHLPTGSTPTTHIFKQPIGKIEANNIDLSESVENEWLCHLILKEFGLPVANMAVHTFEDTKALVVERFDRQWASDGSWIMRLPQEDFCQASGTSPALKYESDGGPGIKDIMALLQGSSKADNDRYTFMKSVFLFWVLGATDGHAKNFSIFLEPEGRYRLTPLYDILSVYPIMAKKQIHPSKVKMAMSVVGTKKNYLWERIHVDNWIRTADACNFSTTAMREIIEDVLGNMDSVIEKVQTQLPSDFPAHISEPIFHYMQEIKKKCVSDLAS</sequence>
<keyword evidence="7" id="KW-1185">Reference proteome</keyword>
<gene>
    <name evidence="6" type="ordered locus">Dacet_2649</name>
</gene>
<dbReference type="eggNOG" id="COG3550">
    <property type="taxonomic scope" value="Bacteria"/>
</dbReference>
<comment type="similarity">
    <text evidence="1">Belongs to the HipA Ser/Thr kinase family.</text>
</comment>
<dbReference type="GO" id="GO:0005829">
    <property type="term" value="C:cytosol"/>
    <property type="evidence" value="ECO:0007669"/>
    <property type="project" value="TreeGrafter"/>
</dbReference>
<evidence type="ECO:0000256" key="3">
    <source>
        <dbReference type="ARBA" id="ARBA00022777"/>
    </source>
</evidence>
<dbReference type="EMBL" id="CP001968">
    <property type="protein sequence ID" value="ADD69407.1"/>
    <property type="molecule type" value="Genomic_DNA"/>
</dbReference>
<feature type="domain" description="HipA N-terminal subdomain 1" evidence="5">
    <location>
        <begin position="10"/>
        <end position="109"/>
    </location>
</feature>
<dbReference type="KEGG" id="dap:Dacet_2649"/>
<dbReference type="PANTHER" id="PTHR37419">
    <property type="entry name" value="SERINE/THREONINE-PROTEIN KINASE TOXIN HIPA"/>
    <property type="match status" value="1"/>
</dbReference>
<dbReference type="OrthoDB" id="9805913at2"/>
<name>D4H551_DENA2</name>
<keyword evidence="3" id="KW-0418">Kinase</keyword>
<feature type="domain" description="HipA-like C-terminal" evidence="4">
    <location>
        <begin position="153"/>
        <end position="402"/>
    </location>
</feature>
<organism evidence="6 7">
    <name type="scientific">Denitrovibrio acetiphilus (strain DSM 12809 / NBRC 114555 / N2460)</name>
    <dbReference type="NCBI Taxonomy" id="522772"/>
    <lineage>
        <taxon>Bacteria</taxon>
        <taxon>Pseudomonadati</taxon>
        <taxon>Deferribacterota</taxon>
        <taxon>Deferribacteres</taxon>
        <taxon>Deferribacterales</taxon>
        <taxon>Geovibrionaceae</taxon>
        <taxon>Denitrovibrio</taxon>
    </lineage>
</organism>
<dbReference type="InParanoid" id="D4H551"/>
<reference evidence="6 7" key="1">
    <citation type="journal article" date="2010" name="Stand. Genomic Sci.">
        <title>Complete genome sequence of Denitrovibrio acetiphilus type strain (N2460).</title>
        <authorList>
            <person name="Kiss H."/>
            <person name="Lang E."/>
            <person name="Lapidus A."/>
            <person name="Copeland A."/>
            <person name="Nolan M."/>
            <person name="Glavina Del Rio T."/>
            <person name="Chen F."/>
            <person name="Lucas S."/>
            <person name="Tice H."/>
            <person name="Cheng J.F."/>
            <person name="Han C."/>
            <person name="Goodwin L."/>
            <person name="Pitluck S."/>
            <person name="Liolios K."/>
            <person name="Pati A."/>
            <person name="Ivanova N."/>
            <person name="Mavromatis K."/>
            <person name="Chen A."/>
            <person name="Palaniappan K."/>
            <person name="Land M."/>
            <person name="Hauser L."/>
            <person name="Chang Y.J."/>
            <person name="Jeffries C.D."/>
            <person name="Detter J.C."/>
            <person name="Brettin T."/>
            <person name="Spring S."/>
            <person name="Rohde M."/>
            <person name="Goker M."/>
            <person name="Woyke T."/>
            <person name="Bristow J."/>
            <person name="Eisen J.A."/>
            <person name="Markowitz V."/>
            <person name="Hugenholtz P."/>
            <person name="Kyrpides N.C."/>
            <person name="Klenk H.P."/>
        </authorList>
    </citation>
    <scope>NUCLEOTIDE SEQUENCE [LARGE SCALE GENOMIC DNA]</scope>
    <source>
        <strain evidence="7">DSM 12809 / NBRC 114555 / N2460</strain>
    </source>
</reference>
<dbReference type="PaxDb" id="522772-Dacet_2649"/>
<dbReference type="HOGENOM" id="CLU_030167_2_1_0"/>
<dbReference type="RefSeq" id="WP_013011901.1">
    <property type="nucleotide sequence ID" value="NC_013943.1"/>
</dbReference>
<dbReference type="FunCoup" id="D4H551">
    <property type="interactions" value="14"/>
</dbReference>
<evidence type="ECO:0000259" key="4">
    <source>
        <dbReference type="Pfam" id="PF07804"/>
    </source>
</evidence>
<evidence type="ECO:0000313" key="6">
    <source>
        <dbReference type="EMBL" id="ADD69407.1"/>
    </source>
</evidence>
<evidence type="ECO:0000256" key="2">
    <source>
        <dbReference type="ARBA" id="ARBA00022679"/>
    </source>
</evidence>
<dbReference type="Pfam" id="PF07804">
    <property type="entry name" value="HipA_C"/>
    <property type="match status" value="1"/>
</dbReference>
<dbReference type="PANTHER" id="PTHR37419:SF1">
    <property type="entry name" value="SERINE_THREONINE-PROTEIN KINASE TOXIN HIPA"/>
    <property type="match status" value="1"/>
</dbReference>
<dbReference type="InterPro" id="IPR052028">
    <property type="entry name" value="HipA_Ser/Thr_kinase"/>
</dbReference>
<proteinExistence type="inferred from homology"/>
<dbReference type="InterPro" id="IPR012893">
    <property type="entry name" value="HipA-like_C"/>
</dbReference>
<evidence type="ECO:0000313" key="7">
    <source>
        <dbReference type="Proteomes" id="UP000002012"/>
    </source>
</evidence>
<dbReference type="Pfam" id="PF13657">
    <property type="entry name" value="Couple_hipA"/>
    <property type="match status" value="1"/>
</dbReference>